<reference evidence="1 2" key="1">
    <citation type="submission" date="2020-12" db="EMBL/GenBank/DDBJ databases">
        <title>Metabolic potential, ecology and presence of endohyphal bacteria is reflected in genomic diversity of Mucoromycotina.</title>
        <authorList>
            <person name="Muszewska A."/>
            <person name="Okrasinska A."/>
            <person name="Steczkiewicz K."/>
            <person name="Drgas O."/>
            <person name="Orlowska M."/>
            <person name="Perlinska-Lenart U."/>
            <person name="Aleksandrzak-Piekarczyk T."/>
            <person name="Szatraj K."/>
            <person name="Zielenkiewicz U."/>
            <person name="Pilsyk S."/>
            <person name="Malc E."/>
            <person name="Mieczkowski P."/>
            <person name="Kruszewska J.S."/>
            <person name="Biernat P."/>
            <person name="Pawlowska J."/>
        </authorList>
    </citation>
    <scope>NUCLEOTIDE SEQUENCE [LARGE SCALE GENOMIC DNA]</scope>
    <source>
        <strain evidence="1 2">CBS 142.35</strain>
    </source>
</reference>
<evidence type="ECO:0000313" key="2">
    <source>
        <dbReference type="Proteomes" id="UP000646827"/>
    </source>
</evidence>
<keyword evidence="2" id="KW-1185">Reference proteome</keyword>
<name>A0A8H7SCQ3_9FUNG</name>
<dbReference type="AlphaFoldDB" id="A0A8H7SCQ3"/>
<protein>
    <submittedName>
        <fullName evidence="1">Uncharacterized protein</fullName>
    </submittedName>
</protein>
<dbReference type="Proteomes" id="UP000646827">
    <property type="component" value="Unassembled WGS sequence"/>
</dbReference>
<proteinExistence type="predicted"/>
<evidence type="ECO:0000313" key="1">
    <source>
        <dbReference type="EMBL" id="KAG2227125.1"/>
    </source>
</evidence>
<dbReference type="OrthoDB" id="10583079at2759"/>
<comment type="caution">
    <text evidence="1">The sequence shown here is derived from an EMBL/GenBank/DDBJ whole genome shotgun (WGS) entry which is preliminary data.</text>
</comment>
<organism evidence="1 2">
    <name type="scientific">Circinella minor</name>
    <dbReference type="NCBI Taxonomy" id="1195481"/>
    <lineage>
        <taxon>Eukaryota</taxon>
        <taxon>Fungi</taxon>
        <taxon>Fungi incertae sedis</taxon>
        <taxon>Mucoromycota</taxon>
        <taxon>Mucoromycotina</taxon>
        <taxon>Mucoromycetes</taxon>
        <taxon>Mucorales</taxon>
        <taxon>Lichtheimiaceae</taxon>
        <taxon>Circinella</taxon>
    </lineage>
</organism>
<accession>A0A8H7SCQ3</accession>
<gene>
    <name evidence="1" type="ORF">INT45_003855</name>
</gene>
<dbReference type="EMBL" id="JAEPRB010000010">
    <property type="protein sequence ID" value="KAG2227125.1"/>
    <property type="molecule type" value="Genomic_DNA"/>
</dbReference>
<sequence length="189" mass="21602">MGKETFMSHKILLARWGWSLEYLWQNIEKEEETEEIFGCHTTEGESSASKVVKRKNPYIYSPSASIKRQTTSFYENVMERYIEFGFLELKSHTTVKSCPLPKSSIPLVAQNSQYHSLTTPIDDNIHFTRRGGIDVDGDNIVLNMDRHARQLAEFREVLRFATMAVILVTLSPEASWYGSKSATIFNGAQ</sequence>